<dbReference type="CDD" id="cd10549">
    <property type="entry name" value="MtMvhB_like"/>
    <property type="match status" value="1"/>
</dbReference>
<accession>A0A0F9L7I5</accession>
<organism evidence="6">
    <name type="scientific">marine sediment metagenome</name>
    <dbReference type="NCBI Taxonomy" id="412755"/>
    <lineage>
        <taxon>unclassified sequences</taxon>
        <taxon>metagenomes</taxon>
        <taxon>ecological metagenomes</taxon>
    </lineage>
</organism>
<keyword evidence="4" id="KW-0411">Iron-sulfur</keyword>
<dbReference type="SUPFAM" id="SSF54862">
    <property type="entry name" value="4Fe-4S ferredoxins"/>
    <property type="match status" value="1"/>
</dbReference>
<dbReference type="GO" id="GO:0046872">
    <property type="term" value="F:metal ion binding"/>
    <property type="evidence" value="ECO:0007669"/>
    <property type="project" value="UniProtKB-KW"/>
</dbReference>
<gene>
    <name evidence="6" type="ORF">LCGC14_1234380</name>
</gene>
<feature type="domain" description="4Fe-4S ferredoxin-type" evidence="5">
    <location>
        <begin position="140"/>
        <end position="170"/>
    </location>
</feature>
<evidence type="ECO:0000256" key="4">
    <source>
        <dbReference type="ARBA" id="ARBA00023014"/>
    </source>
</evidence>
<evidence type="ECO:0000256" key="3">
    <source>
        <dbReference type="ARBA" id="ARBA00023004"/>
    </source>
</evidence>
<keyword evidence="2" id="KW-0479">Metal-binding</keyword>
<name>A0A0F9L7I5_9ZZZZ</name>
<dbReference type="PROSITE" id="PS00198">
    <property type="entry name" value="4FE4S_FER_1"/>
    <property type="match status" value="2"/>
</dbReference>
<dbReference type="AlphaFoldDB" id="A0A0F9L7I5"/>
<dbReference type="PIRSF" id="PIRSF005658">
    <property type="entry name" value="FwdF"/>
    <property type="match status" value="1"/>
</dbReference>
<evidence type="ECO:0000256" key="1">
    <source>
        <dbReference type="ARBA" id="ARBA00022485"/>
    </source>
</evidence>
<dbReference type="Gene3D" id="3.30.70.3270">
    <property type="match status" value="1"/>
</dbReference>
<proteinExistence type="predicted"/>
<dbReference type="EMBL" id="LAZR01006617">
    <property type="protein sequence ID" value="KKM90859.1"/>
    <property type="molecule type" value="Genomic_DNA"/>
</dbReference>
<feature type="domain" description="4Fe-4S ferredoxin-type" evidence="5">
    <location>
        <begin position="26"/>
        <end position="55"/>
    </location>
</feature>
<dbReference type="PANTHER" id="PTHR24960">
    <property type="entry name" value="PHOTOSYSTEM I IRON-SULFUR CENTER-RELATED"/>
    <property type="match status" value="1"/>
</dbReference>
<feature type="domain" description="4Fe-4S ferredoxin-type" evidence="5">
    <location>
        <begin position="67"/>
        <end position="97"/>
    </location>
</feature>
<dbReference type="Pfam" id="PF12838">
    <property type="entry name" value="Fer4_7"/>
    <property type="match status" value="2"/>
</dbReference>
<dbReference type="PROSITE" id="PS51379">
    <property type="entry name" value="4FE4S_FER_2"/>
    <property type="match status" value="4"/>
</dbReference>
<evidence type="ECO:0000256" key="2">
    <source>
        <dbReference type="ARBA" id="ARBA00022723"/>
    </source>
</evidence>
<sequence length="240" mass="26484">MSFPKISRTINKEIEHVKVQFLTESLELILDRVKCTGCGTCARVCPKDAISRGPVGTSRRFPTLEDIIPEVYDPKACVFCGSCVYMCSFSALTLKIDSKVIELDNIQIVKENVVPKLEFEAKKITSHDGTERVVKQYTDGKISIVDEECPGGCQTCYEVCPSGAISIPEKSDKGWETVPNVVVDSDLCVFCGACDNGCPTGAVKLEITTVKTSGESGELFWNPLLDRLKTLRWTELTKKE</sequence>
<reference evidence="6" key="1">
    <citation type="journal article" date="2015" name="Nature">
        <title>Complex archaea that bridge the gap between prokaryotes and eukaryotes.</title>
        <authorList>
            <person name="Spang A."/>
            <person name="Saw J.H."/>
            <person name="Jorgensen S.L."/>
            <person name="Zaremba-Niedzwiedzka K."/>
            <person name="Martijn J."/>
            <person name="Lind A.E."/>
            <person name="van Eijk R."/>
            <person name="Schleper C."/>
            <person name="Guy L."/>
            <person name="Ettema T.J."/>
        </authorList>
    </citation>
    <scope>NUCLEOTIDE SEQUENCE</scope>
</reference>
<evidence type="ECO:0000313" key="6">
    <source>
        <dbReference type="EMBL" id="KKM90859.1"/>
    </source>
</evidence>
<comment type="caution">
    <text evidence="6">The sequence shown here is derived from an EMBL/GenBank/DDBJ whole genome shotgun (WGS) entry which is preliminary data.</text>
</comment>
<dbReference type="InterPro" id="IPR017900">
    <property type="entry name" value="4Fe4S_Fe_S_CS"/>
</dbReference>
<evidence type="ECO:0000259" key="5">
    <source>
        <dbReference type="PROSITE" id="PS51379"/>
    </source>
</evidence>
<feature type="domain" description="4Fe-4S ferredoxin-type" evidence="5">
    <location>
        <begin position="179"/>
        <end position="208"/>
    </location>
</feature>
<dbReference type="InterPro" id="IPR043256">
    <property type="entry name" value="MvhB-like"/>
</dbReference>
<dbReference type="InterPro" id="IPR017896">
    <property type="entry name" value="4Fe4S_Fe-S-bd"/>
</dbReference>
<dbReference type="PANTHER" id="PTHR24960:SF79">
    <property type="entry name" value="PHOTOSYSTEM I IRON-SULFUR CENTER"/>
    <property type="match status" value="1"/>
</dbReference>
<protein>
    <recommendedName>
        <fullName evidence="5">4Fe-4S ferredoxin-type domain-containing protein</fullName>
    </recommendedName>
</protein>
<keyword evidence="3" id="KW-0408">Iron</keyword>
<dbReference type="GO" id="GO:0051539">
    <property type="term" value="F:4 iron, 4 sulfur cluster binding"/>
    <property type="evidence" value="ECO:0007669"/>
    <property type="project" value="UniProtKB-KW"/>
</dbReference>
<dbReference type="InterPro" id="IPR050157">
    <property type="entry name" value="PSI_iron-sulfur_center"/>
</dbReference>
<dbReference type="Gene3D" id="3.30.70.20">
    <property type="match status" value="1"/>
</dbReference>
<keyword evidence="1" id="KW-0004">4Fe-4S</keyword>